<reference evidence="2" key="1">
    <citation type="submission" date="2024-04" db="EMBL/GenBank/DDBJ databases">
        <authorList>
            <consortium name="Molecular Ecology Group"/>
        </authorList>
    </citation>
    <scope>NUCLEOTIDE SEQUENCE</scope>
</reference>
<dbReference type="Proteomes" id="UP001497644">
    <property type="component" value="Chromosome 5"/>
</dbReference>
<dbReference type="AlphaFoldDB" id="A0AAV2NYC0"/>
<name>A0AAV2NYC0_9HYME</name>
<keyword evidence="3" id="KW-1185">Reference proteome</keyword>
<feature type="region of interest" description="Disordered" evidence="1">
    <location>
        <begin position="1"/>
        <end position="38"/>
    </location>
</feature>
<organism evidence="2 3">
    <name type="scientific">Lasius platythorax</name>
    <dbReference type="NCBI Taxonomy" id="488582"/>
    <lineage>
        <taxon>Eukaryota</taxon>
        <taxon>Metazoa</taxon>
        <taxon>Ecdysozoa</taxon>
        <taxon>Arthropoda</taxon>
        <taxon>Hexapoda</taxon>
        <taxon>Insecta</taxon>
        <taxon>Pterygota</taxon>
        <taxon>Neoptera</taxon>
        <taxon>Endopterygota</taxon>
        <taxon>Hymenoptera</taxon>
        <taxon>Apocrita</taxon>
        <taxon>Aculeata</taxon>
        <taxon>Formicoidea</taxon>
        <taxon>Formicidae</taxon>
        <taxon>Formicinae</taxon>
        <taxon>Lasius</taxon>
        <taxon>Lasius</taxon>
    </lineage>
</organism>
<feature type="compositionally biased region" description="Basic and acidic residues" evidence="1">
    <location>
        <begin position="29"/>
        <end position="38"/>
    </location>
</feature>
<dbReference type="EMBL" id="OZ034828">
    <property type="protein sequence ID" value="CAL1684340.1"/>
    <property type="molecule type" value="Genomic_DNA"/>
</dbReference>
<proteinExistence type="predicted"/>
<feature type="compositionally biased region" description="Basic and acidic residues" evidence="1">
    <location>
        <begin position="7"/>
        <end position="20"/>
    </location>
</feature>
<evidence type="ECO:0000313" key="2">
    <source>
        <dbReference type="EMBL" id="CAL1684340.1"/>
    </source>
</evidence>
<accession>A0AAV2NYC0</accession>
<evidence type="ECO:0000256" key="1">
    <source>
        <dbReference type="SAM" id="MobiDB-lite"/>
    </source>
</evidence>
<protein>
    <submittedName>
        <fullName evidence="2">Uncharacterized protein</fullName>
    </submittedName>
</protein>
<sequence length="122" mass="14048">MKAFHRNLKDARYKDQEPRGHAPGGAFETRFRDDKDSPEITKIPERVRVHTNDRRYIESRSIVSYMPYPNGSKGHRRKRVPYAHKLPTDTRLASDVLSMTMSTSVPSPVIAIVAIYLDPRVK</sequence>
<evidence type="ECO:0000313" key="3">
    <source>
        <dbReference type="Proteomes" id="UP001497644"/>
    </source>
</evidence>
<gene>
    <name evidence="2" type="ORF">LPLAT_LOCUS9987</name>
</gene>